<accession>A0A5C1HYI4</accession>
<evidence type="ECO:0000256" key="4">
    <source>
        <dbReference type="ARBA" id="ARBA00022729"/>
    </source>
</evidence>
<dbReference type="Proteomes" id="UP000251402">
    <property type="component" value="Chromosome"/>
</dbReference>
<dbReference type="RefSeq" id="WP_112565724.1">
    <property type="nucleotide sequence ID" value="NZ_CP043450.1"/>
</dbReference>
<dbReference type="InterPro" id="IPR004852">
    <property type="entry name" value="Di-haem_cyt_c_peroxidsae"/>
</dbReference>
<dbReference type="InterPro" id="IPR051395">
    <property type="entry name" value="Cytochrome_c_Peroxidase/MauG"/>
</dbReference>
<dbReference type="Pfam" id="PF03150">
    <property type="entry name" value="CCP_MauG"/>
    <property type="match status" value="1"/>
</dbReference>
<dbReference type="GO" id="GO:0020037">
    <property type="term" value="F:heme binding"/>
    <property type="evidence" value="ECO:0007669"/>
    <property type="project" value="InterPro"/>
</dbReference>
<evidence type="ECO:0000259" key="8">
    <source>
        <dbReference type="PROSITE" id="PS51007"/>
    </source>
</evidence>
<dbReference type="InterPro" id="IPR038352">
    <property type="entry name" value="Imelysin_sf"/>
</dbReference>
<sequence length="596" mass="67194">MRSTFKVISAGLLAIIGFGLLSFHNTPASTSENVREKLVLQADSFLTAVHGLQSAATRGNKEVLQQRFKDVRLAYKRMEWATEYFDPLTSRQVNGPPVPETELSGLVIQPEGLQVIEQFLFPHFNPASRKQLNASLSKLKTNAEAYRDYFMHADLQDWQIMDALKLEVFRIETLGLNDFDDPLVHQCFAESAAALKSVGVVTRYYVQDNNDPLHELFDQAIGYLSRPVVFDRFDRAAFLTLYANPLTKALTHLHQQLNLPDVRYNRLLNQDAETLFDTKAFNRNAYIAAPEDSVTEKKIALGKKLFFDPRLSGTLTRSCASCHQPGKAFSDGMVKNLDIMGKKTIFRNTPTLINAALQPAQFYDLRAASLEEQIVDVIGNRDEMHGDIKLSTKKLWQDKYYTGLFNDAFPIKDRTAIDTGEVMNALASYIRSLTALNSRFDAYMQGDPKILTQTEINGFNIFMGKARCSTCHYMPLFNSTLPPRYVQMEAEVIGVPKMKNRKIIDPDPGLFGIQPLDFNRHAFKVTTVRNSSRTAPYMHNGVYKTLEEVIDFYNEGGGAGMGLKVPNQTLSADKLRLTAKEKKELIAFIKALDSHN</sequence>
<dbReference type="GO" id="GO:0030313">
    <property type="term" value="C:cell envelope"/>
    <property type="evidence" value="ECO:0007669"/>
    <property type="project" value="UniProtKB-SubCell"/>
</dbReference>
<dbReference type="PANTHER" id="PTHR30600:SF10">
    <property type="entry name" value="BLL6722 PROTEIN"/>
    <property type="match status" value="1"/>
</dbReference>
<evidence type="ECO:0000256" key="7">
    <source>
        <dbReference type="PROSITE-ProRule" id="PRU00433"/>
    </source>
</evidence>
<dbReference type="GO" id="GO:0009055">
    <property type="term" value="F:electron transfer activity"/>
    <property type="evidence" value="ECO:0007669"/>
    <property type="project" value="InterPro"/>
</dbReference>
<feature type="domain" description="Cytochrome c" evidence="8">
    <location>
        <begin position="297"/>
        <end position="434"/>
    </location>
</feature>
<name>A0A5C1HYI4_9SPHI</name>
<gene>
    <name evidence="9" type="ORF">DEO27_012315</name>
</gene>
<dbReference type="InterPro" id="IPR009056">
    <property type="entry name" value="Cyt_c-like_dom"/>
</dbReference>
<dbReference type="SUPFAM" id="SSF46626">
    <property type="entry name" value="Cytochrome c"/>
    <property type="match status" value="2"/>
</dbReference>
<evidence type="ECO:0000256" key="1">
    <source>
        <dbReference type="ARBA" id="ARBA00004196"/>
    </source>
</evidence>
<keyword evidence="9" id="KW-0575">Peroxidase</keyword>
<keyword evidence="4" id="KW-0732">Signal</keyword>
<keyword evidence="3 7" id="KW-0479">Metal-binding</keyword>
<evidence type="ECO:0000313" key="10">
    <source>
        <dbReference type="Proteomes" id="UP000251402"/>
    </source>
</evidence>
<keyword evidence="6 7" id="KW-0408">Iron</keyword>
<reference evidence="9" key="1">
    <citation type="submission" date="2019-08" db="EMBL/GenBank/DDBJ databases">
        <title>Comparative genome analysis confer to the adaptation heavy metal polluted environment.</title>
        <authorList>
            <person name="Li Y."/>
        </authorList>
    </citation>
    <scope>NUCLEOTIDE SEQUENCE [LARGE SCALE GENOMIC DNA]</scope>
    <source>
        <strain evidence="9">P1</strain>
    </source>
</reference>
<protein>
    <submittedName>
        <fullName evidence="9">Cytochrome C peroxidase</fullName>
    </submittedName>
</protein>
<keyword evidence="10" id="KW-1185">Reference proteome</keyword>
<evidence type="ECO:0000256" key="5">
    <source>
        <dbReference type="ARBA" id="ARBA00023002"/>
    </source>
</evidence>
<proteinExistence type="predicted"/>
<dbReference type="OrthoDB" id="9805202at2"/>
<dbReference type="GO" id="GO:0004130">
    <property type="term" value="F:cytochrome-c peroxidase activity"/>
    <property type="evidence" value="ECO:0007669"/>
    <property type="project" value="TreeGrafter"/>
</dbReference>
<keyword evidence="5" id="KW-0560">Oxidoreductase</keyword>
<dbReference type="PANTHER" id="PTHR30600">
    <property type="entry name" value="CYTOCHROME C PEROXIDASE-RELATED"/>
    <property type="match status" value="1"/>
</dbReference>
<dbReference type="AlphaFoldDB" id="A0A5C1HYI4"/>
<dbReference type="EMBL" id="CP043450">
    <property type="protein sequence ID" value="QEM10775.1"/>
    <property type="molecule type" value="Genomic_DNA"/>
</dbReference>
<comment type="subcellular location">
    <subcellularLocation>
        <location evidence="1">Cell envelope</location>
    </subcellularLocation>
</comment>
<keyword evidence="2 7" id="KW-0349">Heme</keyword>
<organism evidence="9 10">
    <name type="scientific">Mucilaginibacter rubeus</name>
    <dbReference type="NCBI Taxonomy" id="2027860"/>
    <lineage>
        <taxon>Bacteria</taxon>
        <taxon>Pseudomonadati</taxon>
        <taxon>Bacteroidota</taxon>
        <taxon>Sphingobacteriia</taxon>
        <taxon>Sphingobacteriales</taxon>
        <taxon>Sphingobacteriaceae</taxon>
        <taxon>Mucilaginibacter</taxon>
    </lineage>
</organism>
<dbReference type="InterPro" id="IPR036909">
    <property type="entry name" value="Cyt_c-like_dom_sf"/>
</dbReference>
<dbReference type="Gene3D" id="1.20.1420.20">
    <property type="entry name" value="M75 peptidase, HXXE motif"/>
    <property type="match status" value="1"/>
</dbReference>
<dbReference type="GO" id="GO:0046872">
    <property type="term" value="F:metal ion binding"/>
    <property type="evidence" value="ECO:0007669"/>
    <property type="project" value="UniProtKB-KW"/>
</dbReference>
<feature type="domain" description="Cytochrome c" evidence="8">
    <location>
        <begin position="453"/>
        <end position="593"/>
    </location>
</feature>
<evidence type="ECO:0000256" key="6">
    <source>
        <dbReference type="ARBA" id="ARBA00023004"/>
    </source>
</evidence>
<evidence type="ECO:0000313" key="9">
    <source>
        <dbReference type="EMBL" id="QEM10775.1"/>
    </source>
</evidence>
<evidence type="ECO:0000256" key="3">
    <source>
        <dbReference type="ARBA" id="ARBA00022723"/>
    </source>
</evidence>
<dbReference type="PROSITE" id="PS51007">
    <property type="entry name" value="CYTC"/>
    <property type="match status" value="2"/>
</dbReference>
<dbReference type="KEGG" id="mrub:DEO27_012315"/>
<dbReference type="Gene3D" id="1.10.760.10">
    <property type="entry name" value="Cytochrome c-like domain"/>
    <property type="match status" value="2"/>
</dbReference>
<evidence type="ECO:0000256" key="2">
    <source>
        <dbReference type="ARBA" id="ARBA00022617"/>
    </source>
</evidence>